<name>A0A7W8EJH0_9ACTN</name>
<comment type="caution">
    <text evidence="2">The sequence shown here is derived from an EMBL/GenBank/DDBJ whole genome shotgun (WGS) entry which is preliminary data.</text>
</comment>
<evidence type="ECO:0000313" key="3">
    <source>
        <dbReference type="Proteomes" id="UP000568380"/>
    </source>
</evidence>
<feature type="region of interest" description="Disordered" evidence="1">
    <location>
        <begin position="90"/>
        <end position="241"/>
    </location>
</feature>
<accession>A0A7W8EJH0</accession>
<dbReference type="Proteomes" id="UP000568380">
    <property type="component" value="Unassembled WGS sequence"/>
</dbReference>
<evidence type="ECO:0000256" key="1">
    <source>
        <dbReference type="SAM" id="MobiDB-lite"/>
    </source>
</evidence>
<reference evidence="2 3" key="1">
    <citation type="submission" date="2020-08" db="EMBL/GenBank/DDBJ databases">
        <title>Genomic Encyclopedia of Type Strains, Phase IV (KMG-IV): sequencing the most valuable type-strain genomes for metagenomic binning, comparative biology and taxonomic classification.</title>
        <authorList>
            <person name="Goeker M."/>
        </authorList>
    </citation>
    <scope>NUCLEOTIDE SEQUENCE [LARGE SCALE GENOMIC DNA]</scope>
    <source>
        <strain evidence="2 3">DSM 45385</strain>
    </source>
</reference>
<dbReference type="EMBL" id="JACHIN010000011">
    <property type="protein sequence ID" value="MBB5081654.1"/>
    <property type="molecule type" value="Genomic_DNA"/>
</dbReference>
<feature type="compositionally biased region" description="Pro residues" evidence="1">
    <location>
        <begin position="7"/>
        <end position="16"/>
    </location>
</feature>
<protein>
    <submittedName>
        <fullName evidence="2">Uncharacterized protein</fullName>
    </submittedName>
</protein>
<feature type="compositionally biased region" description="Polar residues" evidence="1">
    <location>
        <begin position="39"/>
        <end position="53"/>
    </location>
</feature>
<gene>
    <name evidence="2" type="ORF">HNR40_007149</name>
</gene>
<feature type="compositionally biased region" description="Basic residues" evidence="1">
    <location>
        <begin position="158"/>
        <end position="167"/>
    </location>
</feature>
<feature type="compositionally biased region" description="Polar residues" evidence="1">
    <location>
        <begin position="90"/>
        <end position="107"/>
    </location>
</feature>
<keyword evidence="3" id="KW-1185">Reference proteome</keyword>
<feature type="compositionally biased region" description="Basic and acidic residues" evidence="1">
    <location>
        <begin position="168"/>
        <end position="181"/>
    </location>
</feature>
<feature type="region of interest" description="Disordered" evidence="1">
    <location>
        <begin position="1"/>
        <end position="53"/>
    </location>
</feature>
<feature type="compositionally biased region" description="Basic and acidic residues" evidence="1">
    <location>
        <begin position="195"/>
        <end position="204"/>
    </location>
</feature>
<feature type="compositionally biased region" description="Basic and acidic residues" evidence="1">
    <location>
        <begin position="225"/>
        <end position="241"/>
    </location>
</feature>
<dbReference type="AlphaFoldDB" id="A0A7W8EJH0"/>
<organism evidence="2 3">
    <name type="scientific">Nonomuraea endophytica</name>
    <dbReference type="NCBI Taxonomy" id="714136"/>
    <lineage>
        <taxon>Bacteria</taxon>
        <taxon>Bacillati</taxon>
        <taxon>Actinomycetota</taxon>
        <taxon>Actinomycetes</taxon>
        <taxon>Streptosporangiales</taxon>
        <taxon>Streptosporangiaceae</taxon>
        <taxon>Nonomuraea</taxon>
    </lineage>
</organism>
<sequence length="241" mass="26472">MRQPSPGDHPPAPPPGSEHTKDISVNVRTRPSFTALPTDGSSRQKPTRVNSRPTLEMVQISTVDRMNPQATQVLARLSGLRSTALTLHGQSLSGNSHRNMAGTQRNGMTAVRCRPPAGERSPTLLPHRITPTFTIARKRAPGDRHHESPPPTPLHPGRQNHRPKARHTNADASRRERRHEGQPVYGKTAISPRDAAARQQRDTDGPAAGAAILDARRRRPVYTRDGGRRQGGHTERGSRSR</sequence>
<proteinExistence type="predicted"/>
<evidence type="ECO:0000313" key="2">
    <source>
        <dbReference type="EMBL" id="MBB5081654.1"/>
    </source>
</evidence>